<dbReference type="EMBL" id="JAOTPV010000003">
    <property type="protein sequence ID" value="KAJ4485881.1"/>
    <property type="molecule type" value="Genomic_DNA"/>
</dbReference>
<feature type="compositionally biased region" description="Basic residues" evidence="1">
    <location>
        <begin position="172"/>
        <end position="184"/>
    </location>
</feature>
<dbReference type="Proteomes" id="UP001150266">
    <property type="component" value="Unassembled WGS sequence"/>
</dbReference>
<keyword evidence="3" id="KW-1185">Reference proteome</keyword>
<sequence length="274" mass="30297">MSNVIFPPYASNLSVHDVHYASSLQGYETPSGLGRSTRTLAPNPYPDQLSPEYTTAIRQLANAQSDPNSSPYGGNDIARDVRRALRAQERARMRKSTLEGSPHSRRVLVASSSTTPQPPRLSRPEPSVASANFNVGVEPENLHVTKSERVRMRSFRFPRLKDSISLPYLQNRRKNVLPQSRHRNSAASPPPVPQLPPLRTHIVPLPRFDPFSRPRADSLTSLVEARSVTGVDVPAIRRSPSTVRTSDLKRVPAVNDIFASINRQAASLGMKTCI</sequence>
<reference evidence="2" key="1">
    <citation type="submission" date="2022-08" db="EMBL/GenBank/DDBJ databases">
        <title>A Global Phylogenomic Analysis of the Shiitake Genus Lentinula.</title>
        <authorList>
            <consortium name="DOE Joint Genome Institute"/>
            <person name="Sierra-Patev S."/>
            <person name="Min B."/>
            <person name="Naranjo-Ortiz M."/>
            <person name="Looney B."/>
            <person name="Konkel Z."/>
            <person name="Slot J.C."/>
            <person name="Sakamoto Y."/>
            <person name="Steenwyk J.L."/>
            <person name="Rokas A."/>
            <person name="Carro J."/>
            <person name="Camarero S."/>
            <person name="Ferreira P."/>
            <person name="Molpeceres G."/>
            <person name="Ruiz-Duenas F.J."/>
            <person name="Serrano A."/>
            <person name="Henrissat B."/>
            <person name="Drula E."/>
            <person name="Hughes K.W."/>
            <person name="Mata J.L."/>
            <person name="Ishikawa N.K."/>
            <person name="Vargas-Isla R."/>
            <person name="Ushijima S."/>
            <person name="Smith C.A."/>
            <person name="Ahrendt S."/>
            <person name="Andreopoulos W."/>
            <person name="He G."/>
            <person name="Labutti K."/>
            <person name="Lipzen A."/>
            <person name="Ng V."/>
            <person name="Riley R."/>
            <person name="Sandor L."/>
            <person name="Barry K."/>
            <person name="Martinez A.T."/>
            <person name="Xiao Y."/>
            <person name="Gibbons J.G."/>
            <person name="Terashima K."/>
            <person name="Grigoriev I.V."/>
            <person name="Hibbett D.S."/>
        </authorList>
    </citation>
    <scope>NUCLEOTIDE SEQUENCE</scope>
    <source>
        <strain evidence="2">JLM2183</strain>
    </source>
</reference>
<evidence type="ECO:0000313" key="3">
    <source>
        <dbReference type="Proteomes" id="UP001150266"/>
    </source>
</evidence>
<dbReference type="OrthoDB" id="3045787at2759"/>
<dbReference type="AlphaFoldDB" id="A0A9W9DTW8"/>
<organism evidence="2 3">
    <name type="scientific">Lentinula aciculospora</name>
    <dbReference type="NCBI Taxonomy" id="153920"/>
    <lineage>
        <taxon>Eukaryota</taxon>
        <taxon>Fungi</taxon>
        <taxon>Dikarya</taxon>
        <taxon>Basidiomycota</taxon>
        <taxon>Agaricomycotina</taxon>
        <taxon>Agaricomycetes</taxon>
        <taxon>Agaricomycetidae</taxon>
        <taxon>Agaricales</taxon>
        <taxon>Marasmiineae</taxon>
        <taxon>Omphalotaceae</taxon>
        <taxon>Lentinula</taxon>
    </lineage>
</organism>
<comment type="caution">
    <text evidence="2">The sequence shown here is derived from an EMBL/GenBank/DDBJ whole genome shotgun (WGS) entry which is preliminary data.</text>
</comment>
<protein>
    <submittedName>
        <fullName evidence="2">Uncharacterized protein</fullName>
    </submittedName>
</protein>
<feature type="region of interest" description="Disordered" evidence="1">
    <location>
        <begin position="89"/>
        <end position="127"/>
    </location>
</feature>
<feature type="region of interest" description="Disordered" evidence="1">
    <location>
        <begin position="30"/>
        <end position="50"/>
    </location>
</feature>
<gene>
    <name evidence="2" type="ORF">J3R30DRAFT_1417715</name>
</gene>
<feature type="compositionally biased region" description="Polar residues" evidence="1">
    <location>
        <begin position="30"/>
        <end position="40"/>
    </location>
</feature>
<name>A0A9W9DTW8_9AGAR</name>
<proteinExistence type="predicted"/>
<accession>A0A9W9DTW8</accession>
<evidence type="ECO:0000256" key="1">
    <source>
        <dbReference type="SAM" id="MobiDB-lite"/>
    </source>
</evidence>
<feature type="region of interest" description="Disordered" evidence="1">
    <location>
        <begin position="172"/>
        <end position="197"/>
    </location>
</feature>
<evidence type="ECO:0000313" key="2">
    <source>
        <dbReference type="EMBL" id="KAJ4485881.1"/>
    </source>
</evidence>